<sequence>MATSALPGWADVARHRVIAGARALGAAVTSMAAPSPTRRWLQILSASIGVLVLVFTVAGRQPSTPAWPTFLLSLAAVSWILAPFLPLLGWRLAAALNLALAVTALIGQPVVDPSTWPSSALVVSCLWVASRHEAPERRGAAAWSFLLIALGPYGLERPVWLLLLAAGVLVIDATRSRRAAQRAELQAREEARQAQEQERAGAERARIARDLHDVIAHHMSLVAVRAETARYRLPELPPAATEELAEIAGLARGALQDVRGVLTVLRDSDAPRVPQPGADDIAELVEVARTAGVTVYADWPDVWPELSGAAQLALYRGIQEGLSNARRHAAGAPVRVTVTARPPGDVPPGRVRATVVSGPRAEHTPPPTAQVPPAGEASWHGHGLRGVAERVRAAGGDLAVAPVPEGFLLQLDLPLARTVQR</sequence>
<evidence type="ECO:0000256" key="6">
    <source>
        <dbReference type="ARBA" id="ARBA00022777"/>
    </source>
</evidence>
<evidence type="ECO:0000256" key="2">
    <source>
        <dbReference type="ARBA" id="ARBA00012438"/>
    </source>
</evidence>
<keyword evidence="14" id="KW-1185">Reference proteome</keyword>
<dbReference type="EC" id="2.7.13.3" evidence="2"/>
<dbReference type="RefSeq" id="WP_193497296.1">
    <property type="nucleotide sequence ID" value="NZ_CP063169.1"/>
</dbReference>
<evidence type="ECO:0000259" key="12">
    <source>
        <dbReference type="Pfam" id="PF07730"/>
    </source>
</evidence>
<dbReference type="Gene3D" id="3.30.565.10">
    <property type="entry name" value="Histidine kinase-like ATPase, C-terminal domain"/>
    <property type="match status" value="1"/>
</dbReference>
<dbReference type="InterPro" id="IPR036890">
    <property type="entry name" value="HATPase_C_sf"/>
</dbReference>
<keyword evidence="7" id="KW-0067">ATP-binding</keyword>
<feature type="transmembrane region" description="Helical" evidence="11">
    <location>
        <begin position="40"/>
        <end position="59"/>
    </location>
</feature>
<comment type="catalytic activity">
    <reaction evidence="1">
        <text>ATP + protein L-histidine = ADP + protein N-phospho-L-histidine.</text>
        <dbReference type="EC" id="2.7.13.3"/>
    </reaction>
</comment>
<evidence type="ECO:0000256" key="5">
    <source>
        <dbReference type="ARBA" id="ARBA00022741"/>
    </source>
</evidence>
<evidence type="ECO:0000256" key="9">
    <source>
        <dbReference type="SAM" id="Coils"/>
    </source>
</evidence>
<evidence type="ECO:0000256" key="7">
    <source>
        <dbReference type="ARBA" id="ARBA00022840"/>
    </source>
</evidence>
<dbReference type="GO" id="GO:0000155">
    <property type="term" value="F:phosphorelay sensor kinase activity"/>
    <property type="evidence" value="ECO:0007669"/>
    <property type="project" value="InterPro"/>
</dbReference>
<reference evidence="13 14" key="1">
    <citation type="submission" date="2020-10" db="EMBL/GenBank/DDBJ databases">
        <title>Haloactinobacterium sp. RN3S43, a bacterium isolated from saline soil.</title>
        <authorList>
            <person name="Sun J.-Q."/>
        </authorList>
    </citation>
    <scope>NUCLEOTIDE SEQUENCE [LARGE SCALE GENOMIC DNA]</scope>
    <source>
        <strain evidence="13 14">RN3S43</strain>
    </source>
</reference>
<dbReference type="InterPro" id="IPR011712">
    <property type="entry name" value="Sig_transdc_His_kin_sub3_dim/P"/>
</dbReference>
<evidence type="ECO:0000313" key="14">
    <source>
        <dbReference type="Proteomes" id="UP000593758"/>
    </source>
</evidence>
<evidence type="ECO:0000256" key="3">
    <source>
        <dbReference type="ARBA" id="ARBA00022553"/>
    </source>
</evidence>
<dbReference type="GO" id="GO:0005524">
    <property type="term" value="F:ATP binding"/>
    <property type="evidence" value="ECO:0007669"/>
    <property type="project" value="UniProtKB-KW"/>
</dbReference>
<evidence type="ECO:0000256" key="1">
    <source>
        <dbReference type="ARBA" id="ARBA00000085"/>
    </source>
</evidence>
<dbReference type="Proteomes" id="UP000593758">
    <property type="component" value="Chromosome"/>
</dbReference>
<accession>A0A7M1ST40</accession>
<keyword evidence="6" id="KW-0418">Kinase</keyword>
<protein>
    <recommendedName>
        <fullName evidence="2">histidine kinase</fullName>
        <ecNumber evidence="2">2.7.13.3</ecNumber>
    </recommendedName>
</protein>
<dbReference type="Pfam" id="PF07730">
    <property type="entry name" value="HisKA_3"/>
    <property type="match status" value="1"/>
</dbReference>
<keyword evidence="4" id="KW-0808">Transferase</keyword>
<dbReference type="PANTHER" id="PTHR24421:SF10">
    <property type="entry name" value="NITRATE_NITRITE SENSOR PROTEIN NARQ"/>
    <property type="match status" value="1"/>
</dbReference>
<dbReference type="PANTHER" id="PTHR24421">
    <property type="entry name" value="NITRATE/NITRITE SENSOR PROTEIN NARX-RELATED"/>
    <property type="match status" value="1"/>
</dbReference>
<evidence type="ECO:0000313" key="13">
    <source>
        <dbReference type="EMBL" id="QOR70621.1"/>
    </source>
</evidence>
<keyword evidence="11" id="KW-0812">Transmembrane</keyword>
<keyword evidence="11" id="KW-0472">Membrane</keyword>
<dbReference type="SUPFAM" id="SSF55874">
    <property type="entry name" value="ATPase domain of HSP90 chaperone/DNA topoisomerase II/histidine kinase"/>
    <property type="match status" value="1"/>
</dbReference>
<dbReference type="GO" id="GO:0016020">
    <property type="term" value="C:membrane"/>
    <property type="evidence" value="ECO:0007669"/>
    <property type="project" value="InterPro"/>
</dbReference>
<name>A0A7M1ST40_9MICO</name>
<keyword evidence="9" id="KW-0175">Coiled coil</keyword>
<feature type="region of interest" description="Disordered" evidence="10">
    <location>
        <begin position="357"/>
        <end position="381"/>
    </location>
</feature>
<dbReference type="Gene3D" id="1.20.5.1930">
    <property type="match status" value="1"/>
</dbReference>
<evidence type="ECO:0000256" key="11">
    <source>
        <dbReference type="SAM" id="Phobius"/>
    </source>
</evidence>
<dbReference type="AlphaFoldDB" id="A0A7M1ST40"/>
<dbReference type="KEGG" id="halt:IM660_18895"/>
<keyword evidence="3" id="KW-0597">Phosphoprotein</keyword>
<keyword evidence="8" id="KW-0902">Two-component regulatory system</keyword>
<organism evidence="13 14">
    <name type="scientific">Ruania alkalisoli</name>
    <dbReference type="NCBI Taxonomy" id="2779775"/>
    <lineage>
        <taxon>Bacteria</taxon>
        <taxon>Bacillati</taxon>
        <taxon>Actinomycetota</taxon>
        <taxon>Actinomycetes</taxon>
        <taxon>Micrococcales</taxon>
        <taxon>Ruaniaceae</taxon>
        <taxon>Ruania</taxon>
    </lineage>
</organism>
<gene>
    <name evidence="13" type="ORF">IM660_18895</name>
</gene>
<evidence type="ECO:0000256" key="10">
    <source>
        <dbReference type="SAM" id="MobiDB-lite"/>
    </source>
</evidence>
<dbReference type="EMBL" id="CP063169">
    <property type="protein sequence ID" value="QOR70621.1"/>
    <property type="molecule type" value="Genomic_DNA"/>
</dbReference>
<proteinExistence type="predicted"/>
<evidence type="ECO:0000256" key="8">
    <source>
        <dbReference type="ARBA" id="ARBA00023012"/>
    </source>
</evidence>
<keyword evidence="11" id="KW-1133">Transmembrane helix</keyword>
<dbReference type="InterPro" id="IPR050482">
    <property type="entry name" value="Sensor_HK_TwoCompSys"/>
</dbReference>
<dbReference type="CDD" id="cd16917">
    <property type="entry name" value="HATPase_UhpB-NarQ-NarX-like"/>
    <property type="match status" value="1"/>
</dbReference>
<feature type="coiled-coil region" evidence="9">
    <location>
        <begin position="177"/>
        <end position="205"/>
    </location>
</feature>
<dbReference type="GO" id="GO:0046983">
    <property type="term" value="F:protein dimerization activity"/>
    <property type="evidence" value="ECO:0007669"/>
    <property type="project" value="InterPro"/>
</dbReference>
<feature type="transmembrane region" description="Helical" evidence="11">
    <location>
        <begin position="65"/>
        <end position="85"/>
    </location>
</feature>
<feature type="domain" description="Signal transduction histidine kinase subgroup 3 dimerisation and phosphoacceptor" evidence="12">
    <location>
        <begin position="203"/>
        <end position="268"/>
    </location>
</feature>
<evidence type="ECO:0000256" key="4">
    <source>
        <dbReference type="ARBA" id="ARBA00022679"/>
    </source>
</evidence>
<keyword evidence="5" id="KW-0547">Nucleotide-binding</keyword>